<feature type="non-terminal residue" evidence="2">
    <location>
        <position position="242"/>
    </location>
</feature>
<sequence length="242" mass="27668">MFSFHDLMSGVDARKIIGPLMSPFMDMFDVMQRNVKARAYADKCLASAVSTTPARIVIRVKLIISPKFLLNAYFQVAQEREDSPLSSSRSIFEMIERLNRPTTTTTPQPPLLERLIRPYLEPWQKQFNDLQKDVAGILPATTTTSPKITTTTRENLFAKSLQLFFPSVQDEKPLATTTPTPPKLFDASMIEKLFFSRQKRDIHTRQKRQEDVRSPSSGLFNPFENLEKPVLEFSNPFTPNPL</sequence>
<organism evidence="2 3">
    <name type="scientific">Cylicostephanus goldi</name>
    <name type="common">Nematode worm</name>
    <dbReference type="NCBI Taxonomy" id="71465"/>
    <lineage>
        <taxon>Eukaryota</taxon>
        <taxon>Metazoa</taxon>
        <taxon>Ecdysozoa</taxon>
        <taxon>Nematoda</taxon>
        <taxon>Chromadorea</taxon>
        <taxon>Rhabditida</taxon>
        <taxon>Rhabditina</taxon>
        <taxon>Rhabditomorpha</taxon>
        <taxon>Strongyloidea</taxon>
        <taxon>Strongylidae</taxon>
        <taxon>Cylicostephanus</taxon>
    </lineage>
</organism>
<protein>
    <submittedName>
        <fullName evidence="2">Uncharacterized protein</fullName>
    </submittedName>
</protein>
<feature type="compositionally biased region" description="Basic and acidic residues" evidence="1">
    <location>
        <begin position="200"/>
        <end position="213"/>
    </location>
</feature>
<dbReference type="EMBL" id="UYRV01003222">
    <property type="protein sequence ID" value="VDK49972.1"/>
    <property type="molecule type" value="Genomic_DNA"/>
</dbReference>
<evidence type="ECO:0000313" key="2">
    <source>
        <dbReference type="EMBL" id="VDK49972.1"/>
    </source>
</evidence>
<name>A0A3P6QJ19_CYLGO</name>
<evidence type="ECO:0000313" key="3">
    <source>
        <dbReference type="Proteomes" id="UP000271889"/>
    </source>
</evidence>
<keyword evidence="3" id="KW-1185">Reference proteome</keyword>
<dbReference type="Proteomes" id="UP000271889">
    <property type="component" value="Unassembled WGS sequence"/>
</dbReference>
<proteinExistence type="predicted"/>
<dbReference type="OrthoDB" id="5828086at2759"/>
<feature type="region of interest" description="Disordered" evidence="1">
    <location>
        <begin position="200"/>
        <end position="221"/>
    </location>
</feature>
<dbReference type="AlphaFoldDB" id="A0A3P6QJ19"/>
<evidence type="ECO:0000256" key="1">
    <source>
        <dbReference type="SAM" id="MobiDB-lite"/>
    </source>
</evidence>
<accession>A0A3P6QJ19</accession>
<reference evidence="2 3" key="1">
    <citation type="submission" date="2018-11" db="EMBL/GenBank/DDBJ databases">
        <authorList>
            <consortium name="Pathogen Informatics"/>
        </authorList>
    </citation>
    <scope>NUCLEOTIDE SEQUENCE [LARGE SCALE GENOMIC DNA]</scope>
</reference>
<gene>
    <name evidence="2" type="ORF">CGOC_LOCUS1647</name>
</gene>